<dbReference type="InterPro" id="IPR036890">
    <property type="entry name" value="HATPase_C_sf"/>
</dbReference>
<evidence type="ECO:0000313" key="3">
    <source>
        <dbReference type="EMBL" id="BAL91021.1"/>
    </source>
</evidence>
<evidence type="ECO:0000256" key="1">
    <source>
        <dbReference type="ARBA" id="ARBA00022527"/>
    </source>
</evidence>
<keyword evidence="1" id="KW-0418">Kinase</keyword>
<name>I0HDD4_ACTM4</name>
<dbReference type="EMBL" id="AP012319">
    <property type="protein sequence ID" value="BAL91021.1"/>
    <property type="molecule type" value="Genomic_DNA"/>
</dbReference>
<dbReference type="CDD" id="cd00130">
    <property type="entry name" value="PAS"/>
    <property type="match status" value="1"/>
</dbReference>
<dbReference type="SUPFAM" id="SSF55874">
    <property type="entry name" value="ATPase domain of HSP90 chaperone/DNA topoisomerase II/histidine kinase"/>
    <property type="match status" value="1"/>
</dbReference>
<dbReference type="PATRIC" id="fig|512565.3.peg.5799"/>
<sequence>MPDPVEWLAALDADPQGWALATAVRADGGAGEIVDFELRYVNEAGARLTGRTRAELIGGRYRELWPETAGPPPVPREALSASTARRFTSDMLAAWDLTALLEDALLMLGELITNAIQHTVGDVVVELRTDGALRIAVSDPSNRLPVPRTPGPESENGRGLLIVERLAAGWGTAMLPAGGKQVWFELPLP</sequence>
<dbReference type="PANTHER" id="PTHR35526:SF3">
    <property type="entry name" value="ANTI-SIGMA-F FACTOR RSBW"/>
    <property type="match status" value="1"/>
</dbReference>
<gene>
    <name evidence="3" type="ordered locus">AMIS_58010</name>
</gene>
<dbReference type="PANTHER" id="PTHR35526">
    <property type="entry name" value="ANTI-SIGMA-F FACTOR RSBW-RELATED"/>
    <property type="match status" value="1"/>
</dbReference>
<dbReference type="HOGENOM" id="CLU_1431789_0_0_11"/>
<keyword evidence="4" id="KW-1185">Reference proteome</keyword>
<dbReference type="Pfam" id="PF13581">
    <property type="entry name" value="HATPase_c_2"/>
    <property type="match status" value="1"/>
</dbReference>
<dbReference type="Gene3D" id="3.30.565.10">
    <property type="entry name" value="Histidine kinase-like ATPase, C-terminal domain"/>
    <property type="match status" value="1"/>
</dbReference>
<keyword evidence="1" id="KW-0723">Serine/threonine-protein kinase</keyword>
<dbReference type="RefSeq" id="WP_014445909.1">
    <property type="nucleotide sequence ID" value="NC_017093.1"/>
</dbReference>
<dbReference type="SUPFAM" id="SSF55785">
    <property type="entry name" value="PYP-like sensor domain (PAS domain)"/>
    <property type="match status" value="1"/>
</dbReference>
<dbReference type="Proteomes" id="UP000007882">
    <property type="component" value="Chromosome"/>
</dbReference>
<keyword evidence="1" id="KW-0808">Transferase</keyword>
<dbReference type="KEGG" id="ams:AMIS_58010"/>
<dbReference type="InterPro" id="IPR035965">
    <property type="entry name" value="PAS-like_dom_sf"/>
</dbReference>
<dbReference type="InterPro" id="IPR003594">
    <property type="entry name" value="HATPase_dom"/>
</dbReference>
<evidence type="ECO:0000259" key="2">
    <source>
        <dbReference type="Pfam" id="PF13581"/>
    </source>
</evidence>
<reference evidence="3 4" key="1">
    <citation type="submission" date="2012-02" db="EMBL/GenBank/DDBJ databases">
        <title>Complete genome sequence of Actinoplanes missouriensis 431 (= NBRC 102363).</title>
        <authorList>
            <person name="Ohnishi Y."/>
            <person name="Ishikawa J."/>
            <person name="Sekine M."/>
            <person name="Hosoyama A."/>
            <person name="Harada T."/>
            <person name="Narita H."/>
            <person name="Hata T."/>
            <person name="Konno Y."/>
            <person name="Tutikane K."/>
            <person name="Fujita N."/>
            <person name="Horinouchi S."/>
            <person name="Hayakawa M."/>
        </authorList>
    </citation>
    <scope>NUCLEOTIDE SEQUENCE [LARGE SCALE GENOMIC DNA]</scope>
    <source>
        <strain evidence="4">ATCC 14538 / DSM 43046 / CBS 188.64 / JCM 3121 / NBRC 102363 / NCIMB 12654 / NRRL B-3342 / UNCC 431</strain>
    </source>
</reference>
<dbReference type="STRING" id="512565.AMIS_58010"/>
<dbReference type="CDD" id="cd16936">
    <property type="entry name" value="HATPase_RsbW-like"/>
    <property type="match status" value="1"/>
</dbReference>
<accession>I0HDD4</accession>
<feature type="domain" description="Histidine kinase/HSP90-like ATPase" evidence="2">
    <location>
        <begin position="80"/>
        <end position="167"/>
    </location>
</feature>
<dbReference type="InterPro" id="IPR000014">
    <property type="entry name" value="PAS"/>
</dbReference>
<dbReference type="eggNOG" id="COG2172">
    <property type="taxonomic scope" value="Bacteria"/>
</dbReference>
<dbReference type="InterPro" id="IPR050267">
    <property type="entry name" value="Anti-sigma-factor_SerPK"/>
</dbReference>
<proteinExistence type="predicted"/>
<dbReference type="GO" id="GO:0004674">
    <property type="term" value="F:protein serine/threonine kinase activity"/>
    <property type="evidence" value="ECO:0007669"/>
    <property type="project" value="UniProtKB-KW"/>
</dbReference>
<evidence type="ECO:0000313" key="4">
    <source>
        <dbReference type="Proteomes" id="UP000007882"/>
    </source>
</evidence>
<dbReference type="AlphaFoldDB" id="I0HDD4"/>
<organism evidence="3 4">
    <name type="scientific">Actinoplanes missouriensis (strain ATCC 14538 / DSM 43046 / CBS 188.64 / JCM 3121 / NBRC 102363 / NCIMB 12654 / NRRL B-3342 / UNCC 431)</name>
    <dbReference type="NCBI Taxonomy" id="512565"/>
    <lineage>
        <taxon>Bacteria</taxon>
        <taxon>Bacillati</taxon>
        <taxon>Actinomycetota</taxon>
        <taxon>Actinomycetes</taxon>
        <taxon>Micromonosporales</taxon>
        <taxon>Micromonosporaceae</taxon>
        <taxon>Actinoplanes</taxon>
    </lineage>
</organism>
<protein>
    <recommendedName>
        <fullName evidence="2">Histidine kinase/HSP90-like ATPase domain-containing protein</fullName>
    </recommendedName>
</protein>